<dbReference type="Pfam" id="PF13432">
    <property type="entry name" value="TPR_16"/>
    <property type="match status" value="2"/>
</dbReference>
<dbReference type="GO" id="GO:0036064">
    <property type="term" value="C:ciliary basal body"/>
    <property type="evidence" value="ECO:0007669"/>
    <property type="project" value="TreeGrafter"/>
</dbReference>
<name>A0A7S3UNH3_HETAK</name>
<accession>A0A7S3UNH3</accession>
<reference evidence="3" key="1">
    <citation type="submission" date="2021-01" db="EMBL/GenBank/DDBJ databases">
        <authorList>
            <person name="Corre E."/>
            <person name="Pelletier E."/>
            <person name="Niang G."/>
            <person name="Scheremetjew M."/>
            <person name="Finn R."/>
            <person name="Kale V."/>
            <person name="Holt S."/>
            <person name="Cochrane G."/>
            <person name="Meng A."/>
            <person name="Brown T."/>
            <person name="Cohen L."/>
        </authorList>
    </citation>
    <scope>NUCLEOTIDE SEQUENCE</scope>
    <source>
        <strain evidence="3">CCMP3107</strain>
    </source>
</reference>
<proteinExistence type="predicted"/>
<dbReference type="PROSITE" id="PS50005">
    <property type="entry name" value="TPR"/>
    <property type="match status" value="2"/>
</dbReference>
<dbReference type="Gene3D" id="1.25.40.10">
    <property type="entry name" value="Tetratricopeptide repeat domain"/>
    <property type="match status" value="1"/>
</dbReference>
<dbReference type="AlphaFoldDB" id="A0A7S3UNH3"/>
<dbReference type="Pfam" id="PF00515">
    <property type="entry name" value="TPR_1"/>
    <property type="match status" value="1"/>
</dbReference>
<protein>
    <recommendedName>
        <fullName evidence="4">UDP-N-acetylglucosamine--peptide N-acetylglucosaminyltransferase SPINDLY</fullName>
    </recommendedName>
</protein>
<dbReference type="GO" id="GO:0097730">
    <property type="term" value="C:non-motile cilium"/>
    <property type="evidence" value="ECO:0007669"/>
    <property type="project" value="TreeGrafter"/>
</dbReference>
<dbReference type="GO" id="GO:0034464">
    <property type="term" value="C:BBSome"/>
    <property type="evidence" value="ECO:0007669"/>
    <property type="project" value="InterPro"/>
</dbReference>
<dbReference type="GO" id="GO:1905515">
    <property type="term" value="P:non-motile cilium assembly"/>
    <property type="evidence" value="ECO:0007669"/>
    <property type="project" value="InterPro"/>
</dbReference>
<evidence type="ECO:0000256" key="1">
    <source>
        <dbReference type="PROSITE-ProRule" id="PRU00339"/>
    </source>
</evidence>
<feature type="region of interest" description="Disordered" evidence="2">
    <location>
        <begin position="1"/>
        <end position="20"/>
    </location>
</feature>
<gene>
    <name evidence="3" type="ORF">HAKA00212_LOCUS412</name>
</gene>
<keyword evidence="1" id="KW-0802">TPR repeat</keyword>
<dbReference type="InterPro" id="IPR011990">
    <property type="entry name" value="TPR-like_helical_dom_sf"/>
</dbReference>
<evidence type="ECO:0000313" key="3">
    <source>
        <dbReference type="EMBL" id="CAE0620275.1"/>
    </source>
</evidence>
<dbReference type="SMART" id="SM00028">
    <property type="entry name" value="TPR"/>
    <property type="match status" value="7"/>
</dbReference>
<dbReference type="PANTHER" id="PTHR44177:SF1">
    <property type="entry name" value="TETRATRICOPEPTIDE REPEAT PROTEIN 8"/>
    <property type="match status" value="1"/>
</dbReference>
<organism evidence="3">
    <name type="scientific">Heterosigma akashiwo</name>
    <name type="common">Chromophytic alga</name>
    <name type="synonym">Heterosigma carterae</name>
    <dbReference type="NCBI Taxonomy" id="2829"/>
    <lineage>
        <taxon>Eukaryota</taxon>
        <taxon>Sar</taxon>
        <taxon>Stramenopiles</taxon>
        <taxon>Ochrophyta</taxon>
        <taxon>Raphidophyceae</taxon>
        <taxon>Chattonellales</taxon>
        <taxon>Chattonellaceae</taxon>
        <taxon>Heterosigma</taxon>
    </lineage>
</organism>
<feature type="repeat" description="TPR" evidence="1">
    <location>
        <begin position="158"/>
        <end position="191"/>
    </location>
</feature>
<dbReference type="EMBL" id="HBIU01001228">
    <property type="protein sequence ID" value="CAE0620275.1"/>
    <property type="molecule type" value="Transcribed_RNA"/>
</dbReference>
<evidence type="ECO:0000256" key="2">
    <source>
        <dbReference type="SAM" id="MobiDB-lite"/>
    </source>
</evidence>
<dbReference type="SUPFAM" id="SSF48452">
    <property type="entry name" value="TPR-like"/>
    <property type="match status" value="1"/>
</dbReference>
<evidence type="ECO:0008006" key="4">
    <source>
        <dbReference type="Google" id="ProtNLM"/>
    </source>
</evidence>
<dbReference type="InterPro" id="IPR019734">
    <property type="entry name" value="TPR_rpt"/>
</dbReference>
<feature type="repeat" description="TPR" evidence="1">
    <location>
        <begin position="226"/>
        <end position="259"/>
    </location>
</feature>
<dbReference type="PANTHER" id="PTHR44177">
    <property type="entry name" value="TETRATRICOPEPTIDE REPEAT PROTEIN 8"/>
    <property type="match status" value="1"/>
</dbReference>
<dbReference type="InterPro" id="IPR028796">
    <property type="entry name" value="BBS8"/>
</dbReference>
<sequence>MTVETAMKGNRPGTSRPVTSLGRELRLGTASMATDIGGPFINVDRLDLAKYAKRPTLSMVLCEYLVYHDRNARKGLELAAEATVHHEYKDWWWKARLGKCYYKLGLYRDAERQLKSSLKDQDMVVTVLELVKVYVKLDLPNTALDLMTEAAARHPGESRLLLGIARIHDMLSDHEAAVGYYKKVLQLDSSNVEAISSLAANHFYSDQPEIALRYYRRLLQMGVNNTELWNNLGLSCFYASQYDMALGCFERALALAADETAADVWYNVGQVAVGIGDLGLAYQAFKIGVAADGGHAECFCNLGVLELRKQNIEAARAAFKTAQGLAPFAYEPFYNGALIAYKLGEFQEAHATCARALEIYPDHTDSQELLQILKNHFAVL</sequence>